<name>A0ABW4JK62_9BACL</name>
<accession>A0ABW4JK62</accession>
<organism evidence="1 2">
    <name type="scientific">Alicyclobacillus fodiniaquatilis</name>
    <dbReference type="NCBI Taxonomy" id="1661150"/>
    <lineage>
        <taxon>Bacteria</taxon>
        <taxon>Bacillati</taxon>
        <taxon>Bacillota</taxon>
        <taxon>Bacilli</taxon>
        <taxon>Bacillales</taxon>
        <taxon>Alicyclobacillaceae</taxon>
        <taxon>Alicyclobacillus</taxon>
    </lineage>
</organism>
<evidence type="ECO:0000313" key="1">
    <source>
        <dbReference type="EMBL" id="MFD1676726.1"/>
    </source>
</evidence>
<proteinExistence type="predicted"/>
<evidence type="ECO:0008006" key="3">
    <source>
        <dbReference type="Google" id="ProtNLM"/>
    </source>
</evidence>
<keyword evidence="2" id="KW-1185">Reference proteome</keyword>
<dbReference type="EMBL" id="JBHUCX010000074">
    <property type="protein sequence ID" value="MFD1676726.1"/>
    <property type="molecule type" value="Genomic_DNA"/>
</dbReference>
<comment type="caution">
    <text evidence="1">The sequence shown here is derived from an EMBL/GenBank/DDBJ whole genome shotgun (WGS) entry which is preliminary data.</text>
</comment>
<gene>
    <name evidence="1" type="ORF">ACFSB2_18795</name>
</gene>
<sequence>MISISPFAVAGKTSEQLVNLKRGQSTQFTFDAPIKEVFGDSKRLDFKNPEIKLEGYVHEANKDTPFQMSGNLSIFLSEYQWVT</sequence>
<reference evidence="2" key="1">
    <citation type="journal article" date="2019" name="Int. J. Syst. Evol. Microbiol.">
        <title>The Global Catalogue of Microorganisms (GCM) 10K type strain sequencing project: providing services to taxonomists for standard genome sequencing and annotation.</title>
        <authorList>
            <consortium name="The Broad Institute Genomics Platform"/>
            <consortium name="The Broad Institute Genome Sequencing Center for Infectious Disease"/>
            <person name="Wu L."/>
            <person name="Ma J."/>
        </authorList>
    </citation>
    <scope>NUCLEOTIDE SEQUENCE [LARGE SCALE GENOMIC DNA]</scope>
    <source>
        <strain evidence="2">CGMCC 1.12286</strain>
    </source>
</reference>
<dbReference type="Proteomes" id="UP001597079">
    <property type="component" value="Unassembled WGS sequence"/>
</dbReference>
<evidence type="ECO:0000313" key="2">
    <source>
        <dbReference type="Proteomes" id="UP001597079"/>
    </source>
</evidence>
<protein>
    <recommendedName>
        <fullName evidence="3">YceI-like domain-containing protein</fullName>
    </recommendedName>
</protein>
<dbReference type="RefSeq" id="WP_377944632.1">
    <property type="nucleotide sequence ID" value="NZ_JBHUCX010000074.1"/>
</dbReference>